<protein>
    <submittedName>
        <fullName evidence="1">Uncharacterized protein</fullName>
    </submittedName>
</protein>
<name>A0ABS7DLY9_9FIRM</name>
<dbReference type="RefSeq" id="WP_219964729.1">
    <property type="nucleotide sequence ID" value="NZ_JAGFNZ010000002.1"/>
</dbReference>
<comment type="caution">
    <text evidence="1">The sequence shown here is derived from an EMBL/GenBank/DDBJ whole genome shotgun (WGS) entry which is preliminary data.</text>
</comment>
<dbReference type="EMBL" id="JAGFNZ010000002">
    <property type="protein sequence ID" value="MBW7572321.1"/>
    <property type="molecule type" value="Genomic_DNA"/>
</dbReference>
<accession>A0ABS7DLY9</accession>
<sequence length="54" mass="6308">MINEKKYQEEVRSVLCGSKRVTVRNLTPVCAKEEKIKAKTRINQTLYEVFSKYG</sequence>
<keyword evidence="2" id="KW-1185">Reference proteome</keyword>
<evidence type="ECO:0000313" key="1">
    <source>
        <dbReference type="EMBL" id="MBW7572321.1"/>
    </source>
</evidence>
<proteinExistence type="predicted"/>
<dbReference type="Proteomes" id="UP000719942">
    <property type="component" value="Unassembled WGS sequence"/>
</dbReference>
<reference evidence="1 2" key="1">
    <citation type="submission" date="2021-03" db="EMBL/GenBank/DDBJ databases">
        <title>Caproiciproducens sp. nov. isolated from feces of cow.</title>
        <authorList>
            <person name="Choi J.-Y."/>
        </authorList>
    </citation>
    <scope>NUCLEOTIDE SEQUENCE [LARGE SCALE GENOMIC DNA]</scope>
    <source>
        <strain evidence="1 2">AGMB10547</strain>
    </source>
</reference>
<gene>
    <name evidence="1" type="ORF">J5W02_05790</name>
</gene>
<evidence type="ECO:0000313" key="2">
    <source>
        <dbReference type="Proteomes" id="UP000719942"/>
    </source>
</evidence>
<organism evidence="1 2">
    <name type="scientific">Caproiciproducens faecalis</name>
    <dbReference type="NCBI Taxonomy" id="2820301"/>
    <lineage>
        <taxon>Bacteria</taxon>
        <taxon>Bacillati</taxon>
        <taxon>Bacillota</taxon>
        <taxon>Clostridia</taxon>
        <taxon>Eubacteriales</taxon>
        <taxon>Acutalibacteraceae</taxon>
        <taxon>Caproiciproducens</taxon>
    </lineage>
</organism>